<dbReference type="SMART" id="SM00963">
    <property type="entry name" value="SRP54_N"/>
    <property type="match status" value="1"/>
</dbReference>
<dbReference type="Gene3D" id="1.10.260.30">
    <property type="entry name" value="Signal recognition particle, SRP54 subunit, M-domain"/>
    <property type="match status" value="1"/>
</dbReference>
<dbReference type="InterPro" id="IPR042101">
    <property type="entry name" value="SRP54_N_sf"/>
</dbReference>
<dbReference type="SMART" id="SM00382">
    <property type="entry name" value="AAA"/>
    <property type="match status" value="1"/>
</dbReference>
<evidence type="ECO:0000256" key="8">
    <source>
        <dbReference type="ARBA" id="ARBA00048027"/>
    </source>
</evidence>
<evidence type="ECO:0000313" key="11">
    <source>
        <dbReference type="EMBL" id="WRP13359.1"/>
    </source>
</evidence>
<dbReference type="PROSITE" id="PS00300">
    <property type="entry name" value="SRP54"/>
    <property type="match status" value="1"/>
</dbReference>
<evidence type="ECO:0000256" key="5">
    <source>
        <dbReference type="ARBA" id="ARBA00023134"/>
    </source>
</evidence>
<comment type="catalytic activity">
    <reaction evidence="8 9">
        <text>GTP + H2O = GDP + phosphate + H(+)</text>
        <dbReference type="Rhea" id="RHEA:19669"/>
        <dbReference type="ChEBI" id="CHEBI:15377"/>
        <dbReference type="ChEBI" id="CHEBI:15378"/>
        <dbReference type="ChEBI" id="CHEBI:37565"/>
        <dbReference type="ChEBI" id="CHEBI:43474"/>
        <dbReference type="ChEBI" id="CHEBI:58189"/>
        <dbReference type="EC" id="3.6.5.4"/>
    </reaction>
</comment>
<reference evidence="12" key="1">
    <citation type="submission" date="2023-12" db="EMBL/GenBank/DDBJ databases">
        <title>Novel isolates from deep terrestrial aquifers shed light on the physiology and ecology of the class Limnochordia.</title>
        <authorList>
            <person name="Karnachuk O.V."/>
            <person name="Lukina A.P."/>
            <person name="Avakyan M.R."/>
            <person name="Kadnikov V."/>
            <person name="Begmatov S."/>
            <person name="Beletsky A.V."/>
            <person name="Mardanov A.V."/>
            <person name="Ravin N.V."/>
        </authorList>
    </citation>
    <scope>NUCLEOTIDE SEQUENCE [LARGE SCALE GENOMIC DNA]</scope>
    <source>
        <strain evidence="12">LN</strain>
    </source>
</reference>
<dbReference type="Pfam" id="PF00448">
    <property type="entry name" value="SRP54"/>
    <property type="match status" value="1"/>
</dbReference>
<dbReference type="PANTHER" id="PTHR11564">
    <property type="entry name" value="SIGNAL RECOGNITION PARTICLE 54K PROTEIN SRP54"/>
    <property type="match status" value="1"/>
</dbReference>
<dbReference type="InterPro" id="IPR036891">
    <property type="entry name" value="Signal_recog_part_SRP54_M_sf"/>
</dbReference>
<dbReference type="Pfam" id="PF02881">
    <property type="entry name" value="SRP54_N"/>
    <property type="match status" value="1"/>
</dbReference>
<keyword evidence="2 9" id="KW-0547">Nucleotide-binding</keyword>
<dbReference type="EMBL" id="CP141614">
    <property type="protein sequence ID" value="WRP13359.1"/>
    <property type="molecule type" value="Genomic_DNA"/>
</dbReference>
<dbReference type="CDD" id="cd18539">
    <property type="entry name" value="SRP_G"/>
    <property type="match status" value="1"/>
</dbReference>
<dbReference type="InterPro" id="IPR004125">
    <property type="entry name" value="Signal_recog_particle_SRP54_M"/>
</dbReference>
<keyword evidence="9" id="KW-0963">Cytoplasm</keyword>
<dbReference type="InterPro" id="IPR000897">
    <property type="entry name" value="SRP54_GTPase_dom"/>
</dbReference>
<sequence length="442" mass="48379">MFEALTERLGQVFRRLSGRGRLSERDVDEALREVRLALLEADVHYRVVKTFTERVRARATGAEVLEGLAPAHQVVRIVRDELTQLLGGRAEPLRVDPPWPAVFVMVGLQGSGKTTAAGKLAHLLRRQGRRVLLVACDLQRPAAVAQLEVLARQAGVDFFGVPGGMTPPDVAKAGVAHARRGGHEVVVVDTAGRQHVDEALMAEASHIVEAVQARQVLLVVDAMTGQDAVNVAQAFVARMRIDGIVLTKLDGDARGGAALSVREVTGAPILFAGTGERLDGLEPFHPDRMAGRILGMGDVLTLIERAEQAVEAERAREMVKRLREDAFGLDDFLEQLRQVRRMGPLDQVLAMIPGLGGRLPAGLKVDERELSRIEAIIQSMTPQERRQPSIIDGSRRRRIAAGSGTTVQDVNRLLKQYEEARRMLRHLARGQGPRAGWRRGSL</sequence>
<protein>
    <recommendedName>
        <fullName evidence="9">Signal recognition particle protein</fullName>
        <ecNumber evidence="9">3.6.5.4</ecNumber>
    </recommendedName>
    <alternativeName>
        <fullName evidence="9">Fifty-four homolog</fullName>
    </alternativeName>
</protein>
<dbReference type="Proteomes" id="UP001333102">
    <property type="component" value="Chromosome"/>
</dbReference>
<name>A0ABZ1BKI7_9FIRM</name>
<comment type="subunit">
    <text evidence="9">Part of the signal recognition particle protein translocation system, which is composed of SRP and FtsY.</text>
</comment>
<keyword evidence="7 9" id="KW-0687">Ribonucleoprotein</keyword>
<keyword evidence="12" id="KW-1185">Reference proteome</keyword>
<evidence type="ECO:0000256" key="1">
    <source>
        <dbReference type="ARBA" id="ARBA00005450"/>
    </source>
</evidence>
<evidence type="ECO:0000256" key="9">
    <source>
        <dbReference type="HAMAP-Rule" id="MF_00306"/>
    </source>
</evidence>
<proteinExistence type="inferred from homology"/>
<comment type="domain">
    <text evidence="9">Composed of three domains: the N-terminal N domain, which is responsible for interactions with the ribosome, the central G domain, which binds GTP, and the C-terminal M domain, which binds the RNA and the signal sequence of the RNC.</text>
</comment>
<gene>
    <name evidence="9 11" type="primary">ffh</name>
    <name evidence="11" type="ORF">VLY81_07820</name>
</gene>
<comment type="function">
    <text evidence="9">Involved in targeting and insertion of nascent membrane proteins into the cytoplasmic membrane. Binds to the hydrophobic signal sequence of the ribosome-nascent chain (RNC) as it emerges from the ribosomes. The SRP-RNC complex is then targeted to the cytoplasmic membrane where it interacts with the SRP receptor FtsY.</text>
</comment>
<keyword evidence="3 9" id="KW-0378">Hydrolase</keyword>
<keyword evidence="5 9" id="KW-0342">GTP-binding</keyword>
<dbReference type="Gene3D" id="3.40.50.300">
    <property type="entry name" value="P-loop containing nucleotide triphosphate hydrolases"/>
    <property type="match status" value="1"/>
</dbReference>
<dbReference type="SMART" id="SM00962">
    <property type="entry name" value="SRP54"/>
    <property type="match status" value="1"/>
</dbReference>
<dbReference type="PANTHER" id="PTHR11564:SF5">
    <property type="entry name" value="SIGNAL RECOGNITION PARTICLE SUBUNIT SRP54"/>
    <property type="match status" value="1"/>
</dbReference>
<evidence type="ECO:0000256" key="3">
    <source>
        <dbReference type="ARBA" id="ARBA00022801"/>
    </source>
</evidence>
<dbReference type="InterPro" id="IPR004780">
    <property type="entry name" value="SRP"/>
</dbReference>
<evidence type="ECO:0000256" key="6">
    <source>
        <dbReference type="ARBA" id="ARBA00023135"/>
    </source>
</evidence>
<feature type="binding site" evidence="9">
    <location>
        <begin position="189"/>
        <end position="193"/>
    </location>
    <ligand>
        <name>GTP</name>
        <dbReference type="ChEBI" id="CHEBI:37565"/>
    </ligand>
</feature>
<evidence type="ECO:0000256" key="2">
    <source>
        <dbReference type="ARBA" id="ARBA00022741"/>
    </source>
</evidence>
<feature type="domain" description="SRP54-type proteins GTP-binding" evidence="10">
    <location>
        <begin position="268"/>
        <end position="281"/>
    </location>
</feature>
<evidence type="ECO:0000259" key="10">
    <source>
        <dbReference type="PROSITE" id="PS00300"/>
    </source>
</evidence>
<dbReference type="SUPFAM" id="SSF52540">
    <property type="entry name" value="P-loop containing nucleoside triphosphate hydrolases"/>
    <property type="match status" value="1"/>
</dbReference>
<comment type="subcellular location">
    <subcellularLocation>
        <location evidence="9">Cytoplasm</location>
    </subcellularLocation>
    <text evidence="9">The SRP-RNC complex is targeted to the cytoplasmic membrane.</text>
</comment>
<keyword evidence="4 9" id="KW-0694">RNA-binding</keyword>
<keyword evidence="6 9" id="KW-0733">Signal recognition particle</keyword>
<dbReference type="SUPFAM" id="SSF47446">
    <property type="entry name" value="Signal peptide-binding domain"/>
    <property type="match status" value="1"/>
</dbReference>
<comment type="similarity">
    <text evidence="1 9">Belongs to the GTP-binding SRP family. SRP54 subfamily.</text>
</comment>
<feature type="binding site" evidence="9">
    <location>
        <begin position="247"/>
        <end position="250"/>
    </location>
    <ligand>
        <name>GTP</name>
        <dbReference type="ChEBI" id="CHEBI:37565"/>
    </ligand>
</feature>
<dbReference type="NCBIfam" id="TIGR00959">
    <property type="entry name" value="ffh"/>
    <property type="match status" value="1"/>
</dbReference>
<evidence type="ECO:0000256" key="4">
    <source>
        <dbReference type="ARBA" id="ARBA00022884"/>
    </source>
</evidence>
<dbReference type="Gene3D" id="1.20.120.140">
    <property type="entry name" value="Signal recognition particle SRP54, nucleotide-binding domain"/>
    <property type="match status" value="1"/>
</dbReference>
<feature type="binding site" evidence="9">
    <location>
        <begin position="107"/>
        <end position="114"/>
    </location>
    <ligand>
        <name>GTP</name>
        <dbReference type="ChEBI" id="CHEBI:37565"/>
    </ligand>
</feature>
<dbReference type="HAMAP" id="MF_00306">
    <property type="entry name" value="SRP54"/>
    <property type="match status" value="1"/>
</dbReference>
<dbReference type="InterPro" id="IPR022941">
    <property type="entry name" value="SRP54"/>
</dbReference>
<accession>A0ABZ1BKI7</accession>
<evidence type="ECO:0000313" key="12">
    <source>
        <dbReference type="Proteomes" id="UP001333102"/>
    </source>
</evidence>
<dbReference type="EC" id="3.6.5.4" evidence="9"/>
<evidence type="ECO:0000256" key="7">
    <source>
        <dbReference type="ARBA" id="ARBA00023274"/>
    </source>
</evidence>
<organism evidence="11 12">
    <name type="scientific">Geochorda subterranea</name>
    <dbReference type="NCBI Taxonomy" id="3109564"/>
    <lineage>
        <taxon>Bacteria</taxon>
        <taxon>Bacillati</taxon>
        <taxon>Bacillota</taxon>
        <taxon>Limnochordia</taxon>
        <taxon>Limnochordales</taxon>
        <taxon>Geochordaceae</taxon>
        <taxon>Geochorda</taxon>
    </lineage>
</organism>
<dbReference type="InterPro" id="IPR027417">
    <property type="entry name" value="P-loop_NTPase"/>
</dbReference>
<dbReference type="RefSeq" id="WP_324667604.1">
    <property type="nucleotide sequence ID" value="NZ_CP141614.1"/>
</dbReference>
<dbReference type="InterPro" id="IPR003593">
    <property type="entry name" value="AAA+_ATPase"/>
</dbReference>
<dbReference type="InterPro" id="IPR013822">
    <property type="entry name" value="Signal_recog_particl_SRP54_hlx"/>
</dbReference>
<dbReference type="Pfam" id="PF02978">
    <property type="entry name" value="SRP_SPB"/>
    <property type="match status" value="1"/>
</dbReference>